<dbReference type="AlphaFoldDB" id="A0A523S5R7"/>
<dbReference type="GO" id="GO:0000160">
    <property type="term" value="P:phosphorelay signal transduction system"/>
    <property type="evidence" value="ECO:0007669"/>
    <property type="project" value="InterPro"/>
</dbReference>
<evidence type="ECO:0000313" key="6">
    <source>
        <dbReference type="EMBL" id="TET13149.1"/>
    </source>
</evidence>
<evidence type="ECO:0000259" key="5">
    <source>
        <dbReference type="PROSITE" id="PS50110"/>
    </source>
</evidence>
<evidence type="ECO:0000256" key="1">
    <source>
        <dbReference type="ARBA" id="ARBA00022553"/>
    </source>
</evidence>
<evidence type="ECO:0000256" key="2">
    <source>
        <dbReference type="ARBA" id="ARBA00023015"/>
    </source>
</evidence>
<dbReference type="PANTHER" id="PTHR44591:SF3">
    <property type="entry name" value="RESPONSE REGULATORY DOMAIN-CONTAINING PROTEIN"/>
    <property type="match status" value="1"/>
</dbReference>
<gene>
    <name evidence="6" type="ORF">E3J84_00450</name>
</gene>
<evidence type="ECO:0000256" key="4">
    <source>
        <dbReference type="PROSITE-ProRule" id="PRU00169"/>
    </source>
</evidence>
<evidence type="ECO:0000256" key="3">
    <source>
        <dbReference type="ARBA" id="ARBA00023163"/>
    </source>
</evidence>
<dbReference type="SUPFAM" id="SSF52172">
    <property type="entry name" value="CheY-like"/>
    <property type="match status" value="1"/>
</dbReference>
<dbReference type="SMART" id="SM00448">
    <property type="entry name" value="REC"/>
    <property type="match status" value="1"/>
</dbReference>
<dbReference type="InterPro" id="IPR050595">
    <property type="entry name" value="Bact_response_regulator"/>
</dbReference>
<comment type="caution">
    <text evidence="6">The sequence shown here is derived from an EMBL/GenBank/DDBJ whole genome shotgun (WGS) entry which is preliminary data.</text>
</comment>
<keyword evidence="3" id="KW-0804">Transcription</keyword>
<feature type="modified residue" description="4-aspartylphosphate" evidence="4">
    <location>
        <position position="56"/>
    </location>
</feature>
<dbReference type="PANTHER" id="PTHR44591">
    <property type="entry name" value="STRESS RESPONSE REGULATOR PROTEIN 1"/>
    <property type="match status" value="1"/>
</dbReference>
<dbReference type="EMBL" id="SOKJ01000025">
    <property type="protein sequence ID" value="TET13149.1"/>
    <property type="molecule type" value="Genomic_DNA"/>
</dbReference>
<dbReference type="InterPro" id="IPR011006">
    <property type="entry name" value="CheY-like_superfamily"/>
</dbReference>
<dbReference type="FunFam" id="3.40.50.2300:FF:000018">
    <property type="entry name" value="DNA-binding transcriptional regulator NtrC"/>
    <property type="match status" value="1"/>
</dbReference>
<dbReference type="Proteomes" id="UP000316360">
    <property type="component" value="Unassembled WGS sequence"/>
</dbReference>
<dbReference type="InterPro" id="IPR001789">
    <property type="entry name" value="Sig_transdc_resp-reg_receiver"/>
</dbReference>
<evidence type="ECO:0000313" key="7">
    <source>
        <dbReference type="Proteomes" id="UP000316360"/>
    </source>
</evidence>
<dbReference type="Pfam" id="PF00072">
    <property type="entry name" value="Response_reg"/>
    <property type="match status" value="1"/>
</dbReference>
<dbReference type="Gene3D" id="3.40.50.2300">
    <property type="match status" value="1"/>
</dbReference>
<sequence length="131" mass="15101">MIEKQKYILVVDDEINVRTVFSDILKKEGYCVRDVKDGYEAIKAVDEESFDLVLVDLGMPQMNGIETLENIKKRKPQLQVIIYTEYGSITTAVESIRKGAVDYLNEPFSPRELKLSIKKALEQKYREEVPV</sequence>
<protein>
    <submittedName>
        <fullName evidence="6">Response regulator</fullName>
    </submittedName>
</protein>
<feature type="domain" description="Response regulatory" evidence="5">
    <location>
        <begin position="7"/>
        <end position="121"/>
    </location>
</feature>
<organism evidence="6 7">
    <name type="scientific">Aerophobetes bacterium</name>
    <dbReference type="NCBI Taxonomy" id="2030807"/>
    <lineage>
        <taxon>Bacteria</taxon>
        <taxon>Candidatus Aerophobota</taxon>
    </lineage>
</organism>
<name>A0A523S5R7_UNCAE</name>
<keyword evidence="1 4" id="KW-0597">Phosphoprotein</keyword>
<accession>A0A523S5R7</accession>
<reference evidence="6 7" key="1">
    <citation type="submission" date="2019-03" db="EMBL/GenBank/DDBJ databases">
        <title>Metabolic potential of uncultured bacteria and archaea associated with petroleum seepage in deep-sea sediments.</title>
        <authorList>
            <person name="Dong X."/>
            <person name="Hubert C."/>
        </authorList>
    </citation>
    <scope>NUCLEOTIDE SEQUENCE [LARGE SCALE GENOMIC DNA]</scope>
    <source>
        <strain evidence="6">E44_bin7</strain>
    </source>
</reference>
<keyword evidence="2" id="KW-0805">Transcription regulation</keyword>
<dbReference type="PROSITE" id="PS50110">
    <property type="entry name" value="RESPONSE_REGULATORY"/>
    <property type="match status" value="1"/>
</dbReference>
<proteinExistence type="predicted"/>